<gene>
    <name evidence="2" type="ORF">ES332_A11G289100v1</name>
</gene>
<reference evidence="2 3" key="1">
    <citation type="submission" date="2019-07" db="EMBL/GenBank/DDBJ databases">
        <title>WGS assembly of Gossypium tomentosum.</title>
        <authorList>
            <person name="Chen Z.J."/>
            <person name="Sreedasyam A."/>
            <person name="Ando A."/>
            <person name="Song Q."/>
            <person name="De L."/>
            <person name="Hulse-Kemp A."/>
            <person name="Ding M."/>
            <person name="Ye W."/>
            <person name="Kirkbride R."/>
            <person name="Jenkins J."/>
            <person name="Plott C."/>
            <person name="Lovell J."/>
            <person name="Lin Y.-M."/>
            <person name="Vaughn R."/>
            <person name="Liu B."/>
            <person name="Li W."/>
            <person name="Simpson S."/>
            <person name="Scheffler B."/>
            <person name="Saski C."/>
            <person name="Grover C."/>
            <person name="Hu G."/>
            <person name="Conover J."/>
            <person name="Carlson J."/>
            <person name="Shu S."/>
            <person name="Boston L."/>
            <person name="Williams M."/>
            <person name="Peterson D."/>
            <person name="Mcgee K."/>
            <person name="Jones D."/>
            <person name="Wendel J."/>
            <person name="Stelly D."/>
            <person name="Grimwood J."/>
            <person name="Schmutz J."/>
        </authorList>
    </citation>
    <scope>NUCLEOTIDE SEQUENCE [LARGE SCALE GENOMIC DNA]</scope>
    <source>
        <strain evidence="2">7179.01</strain>
    </source>
</reference>
<feature type="region of interest" description="Disordered" evidence="1">
    <location>
        <begin position="1"/>
        <end position="65"/>
    </location>
</feature>
<dbReference type="EMBL" id="CM017620">
    <property type="protein sequence ID" value="TYI02752.1"/>
    <property type="molecule type" value="Genomic_DNA"/>
</dbReference>
<accession>A0A5D2NFV7</accession>
<proteinExistence type="predicted"/>
<dbReference type="Proteomes" id="UP000322667">
    <property type="component" value="Chromosome A11"/>
</dbReference>
<name>A0A5D2NFV7_GOSTO</name>
<organism evidence="2 3">
    <name type="scientific">Gossypium tomentosum</name>
    <name type="common">Hawaiian cotton</name>
    <name type="synonym">Gossypium sandvicense</name>
    <dbReference type="NCBI Taxonomy" id="34277"/>
    <lineage>
        <taxon>Eukaryota</taxon>
        <taxon>Viridiplantae</taxon>
        <taxon>Streptophyta</taxon>
        <taxon>Embryophyta</taxon>
        <taxon>Tracheophyta</taxon>
        <taxon>Spermatophyta</taxon>
        <taxon>Magnoliopsida</taxon>
        <taxon>eudicotyledons</taxon>
        <taxon>Gunneridae</taxon>
        <taxon>Pentapetalae</taxon>
        <taxon>rosids</taxon>
        <taxon>malvids</taxon>
        <taxon>Malvales</taxon>
        <taxon>Malvaceae</taxon>
        <taxon>Malvoideae</taxon>
        <taxon>Gossypium</taxon>
    </lineage>
</organism>
<keyword evidence="3" id="KW-1185">Reference proteome</keyword>
<dbReference type="AlphaFoldDB" id="A0A5D2NFV7"/>
<evidence type="ECO:0000313" key="2">
    <source>
        <dbReference type="EMBL" id="TYI02752.1"/>
    </source>
</evidence>
<evidence type="ECO:0000256" key="1">
    <source>
        <dbReference type="SAM" id="MobiDB-lite"/>
    </source>
</evidence>
<feature type="compositionally biased region" description="Low complexity" evidence="1">
    <location>
        <begin position="45"/>
        <end position="64"/>
    </location>
</feature>
<evidence type="ECO:0000313" key="3">
    <source>
        <dbReference type="Proteomes" id="UP000322667"/>
    </source>
</evidence>
<protein>
    <submittedName>
        <fullName evidence="2">Uncharacterized protein</fullName>
    </submittedName>
</protein>
<sequence>MSFYPIVVIPPPSQQQNLPNSRNFPQIKIPTHLPLKTPTRPPAASPSTVPSAASPSPSLSAAATNRYMLEAREEIKGERSIKGEEKLVD</sequence>